<reference evidence="2 3" key="1">
    <citation type="submission" date="2015-09" db="EMBL/GenBank/DDBJ databases">
        <authorList>
            <consortium name="Pathogen Informatics"/>
        </authorList>
    </citation>
    <scope>NUCLEOTIDE SEQUENCE [LARGE SCALE GENOMIC DNA]</scope>
    <source>
        <strain evidence="2 3">2789STDY5834961</strain>
    </source>
</reference>
<feature type="transmembrane region" description="Helical" evidence="1">
    <location>
        <begin position="50"/>
        <end position="75"/>
    </location>
</feature>
<accession>A0A173RHR2</accession>
<proteinExistence type="predicted"/>
<dbReference type="RefSeq" id="WP_055213549.1">
    <property type="nucleotide sequence ID" value="NZ_CYXO01000002.1"/>
</dbReference>
<sequence length="165" mass="18334">MPLTNTDIQGTPEYKLKALYEELDASKAAYAKAKAERERKVKATWRTPKYIAAIALGSLSGMVVLLGSLWFFGSLAIGLLIDSWKIAAFPWSGPFFPYAFGVYLVSVLILIPCVYVERKMNPEYHPVMIPAGIRTEGAIKEDIQALLKRNPSLKTLNEELKAGLK</sequence>
<dbReference type="AlphaFoldDB" id="A0A173RHR2"/>
<keyword evidence="1" id="KW-1133">Transmembrane helix</keyword>
<keyword evidence="1" id="KW-0812">Transmembrane</keyword>
<name>A0A173RHR2_9FIRM</name>
<evidence type="ECO:0000256" key="1">
    <source>
        <dbReference type="SAM" id="Phobius"/>
    </source>
</evidence>
<dbReference type="EMBL" id="CYXO01000002">
    <property type="protein sequence ID" value="CUM77256.1"/>
    <property type="molecule type" value="Genomic_DNA"/>
</dbReference>
<protein>
    <submittedName>
        <fullName evidence="2">Uncharacterized protein</fullName>
    </submittedName>
</protein>
<organism evidence="2 3">
    <name type="scientific">Dorea longicatena</name>
    <dbReference type="NCBI Taxonomy" id="88431"/>
    <lineage>
        <taxon>Bacteria</taxon>
        <taxon>Bacillati</taxon>
        <taxon>Bacillota</taxon>
        <taxon>Clostridia</taxon>
        <taxon>Lachnospirales</taxon>
        <taxon>Lachnospiraceae</taxon>
        <taxon>Dorea</taxon>
    </lineage>
</organism>
<keyword evidence="1" id="KW-0472">Membrane</keyword>
<feature type="transmembrane region" description="Helical" evidence="1">
    <location>
        <begin position="95"/>
        <end position="116"/>
    </location>
</feature>
<dbReference type="Proteomes" id="UP000095597">
    <property type="component" value="Unassembled WGS sequence"/>
</dbReference>
<evidence type="ECO:0000313" key="2">
    <source>
        <dbReference type="EMBL" id="CUM77256.1"/>
    </source>
</evidence>
<evidence type="ECO:0000313" key="3">
    <source>
        <dbReference type="Proteomes" id="UP000095597"/>
    </source>
</evidence>
<gene>
    <name evidence="2" type="ORF">ERS852573_00468</name>
</gene>